<name>A0A1J4J008_9EUKA</name>
<dbReference type="RefSeq" id="XP_068346127.1">
    <property type="nucleotide sequence ID" value="XM_068496487.1"/>
</dbReference>
<evidence type="ECO:0000313" key="2">
    <source>
        <dbReference type="Proteomes" id="UP000179807"/>
    </source>
</evidence>
<protein>
    <submittedName>
        <fullName evidence="1">Uncharacterized protein</fullName>
    </submittedName>
</protein>
<organism evidence="1 2">
    <name type="scientific">Tritrichomonas foetus</name>
    <dbReference type="NCBI Taxonomy" id="1144522"/>
    <lineage>
        <taxon>Eukaryota</taxon>
        <taxon>Metamonada</taxon>
        <taxon>Parabasalia</taxon>
        <taxon>Tritrichomonadida</taxon>
        <taxon>Tritrichomonadidae</taxon>
        <taxon>Tritrichomonas</taxon>
    </lineage>
</organism>
<dbReference type="EMBL" id="MLAK01001448">
    <property type="protein sequence ID" value="OHS92990.1"/>
    <property type="molecule type" value="Genomic_DNA"/>
</dbReference>
<gene>
    <name evidence="1" type="ORF">TRFO_12188</name>
</gene>
<dbReference type="Proteomes" id="UP000179807">
    <property type="component" value="Unassembled WGS sequence"/>
</dbReference>
<comment type="caution">
    <text evidence="1">The sequence shown here is derived from an EMBL/GenBank/DDBJ whole genome shotgun (WGS) entry which is preliminary data.</text>
</comment>
<reference evidence="1" key="1">
    <citation type="submission" date="2016-10" db="EMBL/GenBank/DDBJ databases">
        <authorList>
            <person name="Benchimol M."/>
            <person name="Almeida L.G."/>
            <person name="Vasconcelos A.T."/>
            <person name="Perreira-Neves A."/>
            <person name="Rosa I.A."/>
            <person name="Tasca T."/>
            <person name="Bogo M.R."/>
            <person name="de Souza W."/>
        </authorList>
    </citation>
    <scope>NUCLEOTIDE SEQUENCE [LARGE SCALE GENOMIC DNA]</scope>
    <source>
        <strain evidence="1">K</strain>
    </source>
</reference>
<dbReference type="AlphaFoldDB" id="A0A1J4J008"/>
<sequence>MQAFTQFLKDNPIKPTSIISAEKRKSIKNEFGTSKDVPMSIPLTCPPSPKTSLQKAGEHLIKQQKKGFVPYLNPKISPSNIYQSNMIPYIMQQRKALEKKKMEVTSKRIKLQPFEPYQKFWHTSICVTQFVEEIRKLPFYDENEKMIYEGKIHDEVSSIVRFMNQRGELNYTGKTRQQLYQIMKDFVFSIKKLRFNYITNFLYSNKIDQHKLPTSYIEEFNSALNDPNIKMKQDNNQNNATKKDDDELDDKILEHIQNLLTNLPTEYRMSKDMINKHSIKKIHKEVNLKVHSVGKALISAFNNPKTVAQTQPVSPRLPEELLVHKINRTTVISQPFTRQLTCRDQTIKKSPSKKVVINDNSIINPIFWEIADPLGDSRSGQYVNSLKELSNITNDFHMDYSLIEENSQNNISDPFKLSEFKSHDIQTSWSTNISKRKTNTEIIDDETIEEKPIELSPQKDDFYQRYLRMSNSSNFKLHYDDPSKKTDAMEFLTRQNAEVIIDPLGNETHEKLIHWEMRHMKN</sequence>
<dbReference type="VEuPathDB" id="TrichDB:TRFO_12188"/>
<evidence type="ECO:0000313" key="1">
    <source>
        <dbReference type="EMBL" id="OHS92990.1"/>
    </source>
</evidence>
<dbReference type="GeneID" id="94831191"/>
<proteinExistence type="predicted"/>
<keyword evidence="2" id="KW-1185">Reference proteome</keyword>
<accession>A0A1J4J008</accession>